<name>A0A8I1G8Q4_9HYPH</name>
<accession>A0A8I1G8Q4</accession>
<dbReference type="RefSeq" id="WP_037236869.1">
    <property type="nucleotide sequence ID" value="NZ_JAEMUK010000008.1"/>
</dbReference>
<comment type="caution">
    <text evidence="1">The sequence shown here is derived from an EMBL/GenBank/DDBJ whole genome shotgun (WGS) entry which is preliminary data.</text>
</comment>
<proteinExistence type="predicted"/>
<protein>
    <submittedName>
        <fullName evidence="1">Uncharacterized protein</fullName>
    </submittedName>
</protein>
<keyword evidence="2" id="KW-1185">Reference proteome</keyword>
<dbReference type="Proteomes" id="UP000623250">
    <property type="component" value="Unassembled WGS sequence"/>
</dbReference>
<evidence type="ECO:0000313" key="2">
    <source>
        <dbReference type="Proteomes" id="UP000623250"/>
    </source>
</evidence>
<dbReference type="AlphaFoldDB" id="A0A8I1G8Q4"/>
<evidence type="ECO:0000313" key="1">
    <source>
        <dbReference type="EMBL" id="MBJ7542612.1"/>
    </source>
</evidence>
<reference evidence="1 2" key="1">
    <citation type="submission" date="2020-12" db="EMBL/GenBank/DDBJ databases">
        <title>Revised draft genomes of Rhodomicrobium vannielii ATCC 17100 and Rhodomicrobium udaipurense JA643.</title>
        <authorList>
            <person name="Conners E.M."/>
            <person name="Davenport E.J."/>
            <person name="Bose A."/>
        </authorList>
    </citation>
    <scope>NUCLEOTIDE SEQUENCE [LARGE SCALE GENOMIC DNA]</scope>
    <source>
        <strain evidence="1 2">JA643</strain>
    </source>
</reference>
<gene>
    <name evidence="1" type="ORF">JDN41_03470</name>
</gene>
<sequence>MARTVGAYNIHSLPSKGHHDRIDVAKTLRSTARRVAEFVRGDRARDAESFIRQRGGVMSDDVERELIKRYGSM</sequence>
<dbReference type="EMBL" id="JAEMUK010000008">
    <property type="protein sequence ID" value="MBJ7542612.1"/>
    <property type="molecule type" value="Genomic_DNA"/>
</dbReference>
<organism evidence="1 2">
    <name type="scientific">Rhodomicrobium udaipurense</name>
    <dbReference type="NCBI Taxonomy" id="1202716"/>
    <lineage>
        <taxon>Bacteria</taxon>
        <taxon>Pseudomonadati</taxon>
        <taxon>Pseudomonadota</taxon>
        <taxon>Alphaproteobacteria</taxon>
        <taxon>Hyphomicrobiales</taxon>
        <taxon>Hyphomicrobiaceae</taxon>
        <taxon>Rhodomicrobium</taxon>
    </lineage>
</organism>